<name>A0A812I596_9DINO</name>
<evidence type="ECO:0000313" key="10">
    <source>
        <dbReference type="Proteomes" id="UP000604046"/>
    </source>
</evidence>
<dbReference type="AlphaFoldDB" id="A0A812I596"/>
<dbReference type="Gene3D" id="1.10.287.70">
    <property type="match status" value="1"/>
</dbReference>
<dbReference type="GO" id="GO:0016020">
    <property type="term" value="C:membrane"/>
    <property type="evidence" value="ECO:0007669"/>
    <property type="project" value="UniProtKB-SubCell"/>
</dbReference>
<keyword evidence="4" id="KW-1133">Transmembrane helix</keyword>
<dbReference type="Gene3D" id="2.60.120.10">
    <property type="entry name" value="Jelly Rolls"/>
    <property type="match status" value="1"/>
</dbReference>
<evidence type="ECO:0000256" key="1">
    <source>
        <dbReference type="ARBA" id="ARBA00004141"/>
    </source>
</evidence>
<dbReference type="Pfam" id="PF00520">
    <property type="entry name" value="Ion_trans"/>
    <property type="match status" value="1"/>
</dbReference>
<keyword evidence="3" id="KW-0812">Transmembrane</keyword>
<keyword evidence="6" id="KW-0472">Membrane</keyword>
<organism evidence="9 10">
    <name type="scientific">Symbiodinium natans</name>
    <dbReference type="NCBI Taxonomy" id="878477"/>
    <lineage>
        <taxon>Eukaryota</taxon>
        <taxon>Sar</taxon>
        <taxon>Alveolata</taxon>
        <taxon>Dinophyceae</taxon>
        <taxon>Suessiales</taxon>
        <taxon>Symbiodiniaceae</taxon>
        <taxon>Symbiodinium</taxon>
    </lineage>
</organism>
<evidence type="ECO:0000259" key="8">
    <source>
        <dbReference type="PROSITE" id="PS50042"/>
    </source>
</evidence>
<feature type="region of interest" description="Disordered" evidence="7">
    <location>
        <begin position="88"/>
        <end position="108"/>
    </location>
</feature>
<dbReference type="SUPFAM" id="SSF81324">
    <property type="entry name" value="Voltage-gated potassium channels"/>
    <property type="match status" value="1"/>
</dbReference>
<dbReference type="SUPFAM" id="SSF51206">
    <property type="entry name" value="cAMP-binding domain-like"/>
    <property type="match status" value="1"/>
</dbReference>
<comment type="caution">
    <text evidence="9">The sequence shown here is derived from an EMBL/GenBank/DDBJ whole genome shotgun (WGS) entry which is preliminary data.</text>
</comment>
<dbReference type="PANTHER" id="PTHR47823">
    <property type="entry name" value="ION_TRANS DOMAIN-CONTAINING PROTEIN"/>
    <property type="match status" value="1"/>
</dbReference>
<accession>A0A812I596</accession>
<dbReference type="InterPro" id="IPR014710">
    <property type="entry name" value="RmlC-like_jellyroll"/>
</dbReference>
<sequence length="713" mass="80301">MPNGEVLDSVRVDFFRPDSKEAPSKGPRWVDDPTWCAEDWRAGSDAGADLVTEEPDLFKSAFNKSPCAIDSPTSSGSLQQMASRVTFDNAGGDDLSEPFSPSSSAARMPRQASEITLHKVWSPEDGVLRSTSAKRMKSSNDRKPNSRGRSNIRSGQEIQNECCLHHVVQRPNGYFCLFWDIVCTVAIAHDTVMIPLLSAFPLIQQEGLPEILEAVSGCVWMVDIVVSFLRGFIDMQRGLVEMRLQKIAYRYVTTWFIPDAAMVFLDGLSLFMVELRQMEALTLLRLFRNLRLVRLLKMTNRFRLLKDVITSMGYGSEGTSVFVETVVGVLKHLALIALLCHFTGCAWHAIGGLTGTTWVTVHTTLREQDIGIFNHNWMYLYMTSVHWSLTQFTPAAMDVVAVNALERVFSVVVTLAGLIVFSLFLGSINQNLARLRNLNAQERLQNRLVRRYVSERRISVELAAEILAWIKQRRRGKANSKIVFSDIKALENLPSKLLTDLQQEVGIPVLESHAMLKHLAGLGYQDAVRLCSKALNEVSRVFGEELFHSGSSSDKMYFVRSGRLHYTWELRPQETEDVFPQSRVGEASLWLQVEYCGRLACADHSAHLFYLDADIFRKVLSKSEHMEVLTVYARLFSKLFLAQKEIDMASDLFGDDKHVATLMRRLRALQVGVSVLFTADRHVLNAKPVFLAWKEVVQAKPRRAGGSCWPFGG</sequence>
<evidence type="ECO:0000256" key="2">
    <source>
        <dbReference type="ARBA" id="ARBA00022448"/>
    </source>
</evidence>
<gene>
    <name evidence="9" type="ORF">SNAT2548_LOCUS2812</name>
</gene>
<evidence type="ECO:0000256" key="5">
    <source>
        <dbReference type="ARBA" id="ARBA00023065"/>
    </source>
</evidence>
<dbReference type="EMBL" id="CAJNDS010000169">
    <property type="protein sequence ID" value="CAE6973369.1"/>
    <property type="molecule type" value="Genomic_DNA"/>
</dbReference>
<dbReference type="PROSITE" id="PS50042">
    <property type="entry name" value="CNMP_BINDING_3"/>
    <property type="match status" value="1"/>
</dbReference>
<evidence type="ECO:0000313" key="9">
    <source>
        <dbReference type="EMBL" id="CAE6973369.1"/>
    </source>
</evidence>
<dbReference type="PANTHER" id="PTHR47823:SF9">
    <property type="entry name" value="CHROMOSOME UNDETERMINED SCAFFOLD_10, WHOLE GENOME SHOTGUN SEQUENCE"/>
    <property type="match status" value="1"/>
</dbReference>
<dbReference type="Proteomes" id="UP000604046">
    <property type="component" value="Unassembled WGS sequence"/>
</dbReference>
<feature type="region of interest" description="Disordered" evidence="7">
    <location>
        <begin position="129"/>
        <end position="152"/>
    </location>
</feature>
<keyword evidence="2" id="KW-0813">Transport</keyword>
<dbReference type="InterPro" id="IPR000595">
    <property type="entry name" value="cNMP-bd_dom"/>
</dbReference>
<proteinExistence type="predicted"/>
<evidence type="ECO:0000256" key="7">
    <source>
        <dbReference type="SAM" id="MobiDB-lite"/>
    </source>
</evidence>
<protein>
    <recommendedName>
        <fullName evidence="8">Cyclic nucleotide-binding domain-containing protein</fullName>
    </recommendedName>
</protein>
<feature type="domain" description="Cyclic nucleotide-binding" evidence="8">
    <location>
        <begin position="543"/>
        <end position="620"/>
    </location>
</feature>
<evidence type="ECO:0000256" key="4">
    <source>
        <dbReference type="ARBA" id="ARBA00022989"/>
    </source>
</evidence>
<reference evidence="9" key="1">
    <citation type="submission" date="2021-02" db="EMBL/GenBank/DDBJ databases">
        <authorList>
            <person name="Dougan E. K."/>
            <person name="Rhodes N."/>
            <person name="Thang M."/>
            <person name="Chan C."/>
        </authorList>
    </citation>
    <scope>NUCLEOTIDE SEQUENCE</scope>
</reference>
<keyword evidence="5" id="KW-0406">Ion transport</keyword>
<keyword evidence="10" id="KW-1185">Reference proteome</keyword>
<evidence type="ECO:0000256" key="6">
    <source>
        <dbReference type="ARBA" id="ARBA00023136"/>
    </source>
</evidence>
<dbReference type="InterPro" id="IPR005821">
    <property type="entry name" value="Ion_trans_dom"/>
</dbReference>
<comment type="subcellular location">
    <subcellularLocation>
        <location evidence="1">Membrane</location>
        <topology evidence="1">Multi-pass membrane protein</topology>
    </subcellularLocation>
</comment>
<evidence type="ECO:0000256" key="3">
    <source>
        <dbReference type="ARBA" id="ARBA00022692"/>
    </source>
</evidence>
<dbReference type="GO" id="GO:0005216">
    <property type="term" value="F:monoatomic ion channel activity"/>
    <property type="evidence" value="ECO:0007669"/>
    <property type="project" value="InterPro"/>
</dbReference>
<dbReference type="InterPro" id="IPR018490">
    <property type="entry name" value="cNMP-bd_dom_sf"/>
</dbReference>
<dbReference type="OrthoDB" id="445569at2759"/>